<organism evidence="2 3">
    <name type="scientific">Lepraria finkii</name>
    <dbReference type="NCBI Taxonomy" id="1340010"/>
    <lineage>
        <taxon>Eukaryota</taxon>
        <taxon>Fungi</taxon>
        <taxon>Dikarya</taxon>
        <taxon>Ascomycota</taxon>
        <taxon>Pezizomycotina</taxon>
        <taxon>Lecanoromycetes</taxon>
        <taxon>OSLEUM clade</taxon>
        <taxon>Lecanoromycetidae</taxon>
        <taxon>Lecanorales</taxon>
        <taxon>Lecanorineae</taxon>
        <taxon>Stereocaulaceae</taxon>
        <taxon>Lepraria</taxon>
    </lineage>
</organism>
<gene>
    <name evidence="2" type="ORF">ABVK25_005263</name>
</gene>
<sequence length="202" mass="22456">MDQQWQPYSDVAGNRQARYPTTLQQPQQSNGSAQQHQQHSSYGYEAYQNPSVPSQPQSMAVSPIGTPYTRSYASGDGDVAMEDADPYNRMKYPAKPSHQRRPSGQYLGQEDSSAARRYSPMTATPSSPYAPSSQQPSQSPYGHYPSQNTSARQSPTRSSHYSTPSQSSYTTPTSRQPPLHLPPIQPGDSSYDQYYHILQQST</sequence>
<evidence type="ECO:0000313" key="2">
    <source>
        <dbReference type="EMBL" id="KAL2054515.1"/>
    </source>
</evidence>
<evidence type="ECO:0000256" key="1">
    <source>
        <dbReference type="SAM" id="MobiDB-lite"/>
    </source>
</evidence>
<feature type="compositionally biased region" description="Polar residues" evidence="1">
    <location>
        <begin position="187"/>
        <end position="202"/>
    </location>
</feature>
<protein>
    <submittedName>
        <fullName evidence="2">Uncharacterized protein</fullName>
    </submittedName>
</protein>
<feature type="compositionally biased region" description="Low complexity" evidence="1">
    <location>
        <begin position="118"/>
        <end position="147"/>
    </location>
</feature>
<evidence type="ECO:0000313" key="3">
    <source>
        <dbReference type="Proteomes" id="UP001590951"/>
    </source>
</evidence>
<keyword evidence="3" id="KW-1185">Reference proteome</keyword>
<feature type="compositionally biased region" description="Polar residues" evidence="1">
    <location>
        <begin position="48"/>
        <end position="60"/>
    </location>
</feature>
<dbReference type="EMBL" id="JBHFEH010000015">
    <property type="protein sequence ID" value="KAL2054515.1"/>
    <property type="molecule type" value="Genomic_DNA"/>
</dbReference>
<feature type="compositionally biased region" description="Low complexity" evidence="1">
    <location>
        <begin position="24"/>
        <end position="41"/>
    </location>
</feature>
<comment type="caution">
    <text evidence="2">The sequence shown here is derived from an EMBL/GenBank/DDBJ whole genome shotgun (WGS) entry which is preliminary data.</text>
</comment>
<accession>A0ABR4B9L7</accession>
<proteinExistence type="predicted"/>
<reference evidence="2 3" key="1">
    <citation type="submission" date="2024-09" db="EMBL/GenBank/DDBJ databases">
        <title>Rethinking Asexuality: The Enigmatic Case of Functional Sexual Genes in Lepraria (Stereocaulaceae).</title>
        <authorList>
            <person name="Doellman M."/>
            <person name="Sun Y."/>
            <person name="Barcenas-Pena A."/>
            <person name="Lumbsch H.T."/>
            <person name="Grewe F."/>
        </authorList>
    </citation>
    <scope>NUCLEOTIDE SEQUENCE [LARGE SCALE GENOMIC DNA]</scope>
    <source>
        <strain evidence="2 3">Grewe 0041</strain>
    </source>
</reference>
<feature type="compositionally biased region" description="Low complexity" evidence="1">
    <location>
        <begin position="156"/>
        <end position="178"/>
    </location>
</feature>
<name>A0ABR4B9L7_9LECA</name>
<feature type="region of interest" description="Disordered" evidence="1">
    <location>
        <begin position="1"/>
        <end position="202"/>
    </location>
</feature>
<dbReference type="Proteomes" id="UP001590951">
    <property type="component" value="Unassembled WGS sequence"/>
</dbReference>